<gene>
    <name evidence="1" type="ORF">DSO57_1027829</name>
</gene>
<keyword evidence="2" id="KW-1185">Reference proteome</keyword>
<accession>A0ACC2RGA8</accession>
<reference evidence="1" key="1">
    <citation type="submission" date="2022-04" db="EMBL/GenBank/DDBJ databases">
        <title>Genome of the entomopathogenic fungus Entomophthora muscae.</title>
        <authorList>
            <person name="Elya C."/>
            <person name="Lovett B.R."/>
            <person name="Lee E."/>
            <person name="Macias A.M."/>
            <person name="Hajek A.E."/>
            <person name="De Bivort B.L."/>
            <person name="Kasson M.T."/>
            <person name="De Fine Licht H.H."/>
            <person name="Stajich J.E."/>
        </authorList>
    </citation>
    <scope>NUCLEOTIDE SEQUENCE</scope>
    <source>
        <strain evidence="1">Berkeley</strain>
    </source>
</reference>
<dbReference type="EMBL" id="QTSX02007272">
    <property type="protein sequence ID" value="KAJ9049128.1"/>
    <property type="molecule type" value="Genomic_DNA"/>
</dbReference>
<evidence type="ECO:0000313" key="2">
    <source>
        <dbReference type="Proteomes" id="UP001165960"/>
    </source>
</evidence>
<comment type="caution">
    <text evidence="1">The sequence shown here is derived from an EMBL/GenBank/DDBJ whole genome shotgun (WGS) entry which is preliminary data.</text>
</comment>
<dbReference type="Proteomes" id="UP001165960">
    <property type="component" value="Unassembled WGS sequence"/>
</dbReference>
<sequence>MVGIPVGSSLVGFHPTALLHYLGSLLSQEWIPDSNTVKIYTLLVLGSGTRYPEEVIPLQRLGT</sequence>
<evidence type="ECO:0000313" key="1">
    <source>
        <dbReference type="EMBL" id="KAJ9049128.1"/>
    </source>
</evidence>
<proteinExistence type="predicted"/>
<name>A0ACC2RGA8_9FUNG</name>
<protein>
    <submittedName>
        <fullName evidence="1">Uncharacterized protein</fullName>
    </submittedName>
</protein>
<organism evidence="1 2">
    <name type="scientific">Entomophthora muscae</name>
    <dbReference type="NCBI Taxonomy" id="34485"/>
    <lineage>
        <taxon>Eukaryota</taxon>
        <taxon>Fungi</taxon>
        <taxon>Fungi incertae sedis</taxon>
        <taxon>Zoopagomycota</taxon>
        <taxon>Entomophthoromycotina</taxon>
        <taxon>Entomophthoromycetes</taxon>
        <taxon>Entomophthorales</taxon>
        <taxon>Entomophthoraceae</taxon>
        <taxon>Entomophthora</taxon>
    </lineage>
</organism>